<dbReference type="PANTHER" id="PTHR20883">
    <property type="entry name" value="PHYTANOYL-COA DIOXYGENASE DOMAIN CONTAINING 1"/>
    <property type="match status" value="1"/>
</dbReference>
<evidence type="ECO:0000313" key="3">
    <source>
        <dbReference type="Proteomes" id="UP001165082"/>
    </source>
</evidence>
<organism evidence="2 3">
    <name type="scientific">Triparma retinervis</name>
    <dbReference type="NCBI Taxonomy" id="2557542"/>
    <lineage>
        <taxon>Eukaryota</taxon>
        <taxon>Sar</taxon>
        <taxon>Stramenopiles</taxon>
        <taxon>Ochrophyta</taxon>
        <taxon>Bolidophyceae</taxon>
        <taxon>Parmales</taxon>
        <taxon>Triparmaceae</taxon>
        <taxon>Triparma</taxon>
    </lineage>
</organism>
<reference evidence="2" key="1">
    <citation type="submission" date="2022-07" db="EMBL/GenBank/DDBJ databases">
        <title>Genome analysis of Parmales, a sister group of diatoms, reveals the evolutionary specialization of diatoms from phago-mixotrophs to photoautotrophs.</title>
        <authorList>
            <person name="Ban H."/>
            <person name="Sato S."/>
            <person name="Yoshikawa S."/>
            <person name="Kazumasa Y."/>
            <person name="Nakamura Y."/>
            <person name="Ichinomiya M."/>
            <person name="Saitoh K."/>
            <person name="Sato N."/>
            <person name="Blanc-Mathieu R."/>
            <person name="Endo H."/>
            <person name="Kuwata A."/>
            <person name="Ogata H."/>
        </authorList>
    </citation>
    <scope>NUCLEOTIDE SEQUENCE</scope>
</reference>
<evidence type="ECO:0000313" key="2">
    <source>
        <dbReference type="EMBL" id="GMI04956.1"/>
    </source>
</evidence>
<protein>
    <recommendedName>
        <fullName evidence="4">Phytanoyl-CoA dioxygenase</fullName>
    </recommendedName>
</protein>
<dbReference type="SUPFAM" id="SSF51197">
    <property type="entry name" value="Clavaminate synthase-like"/>
    <property type="match status" value="1"/>
</dbReference>
<proteinExistence type="predicted"/>
<evidence type="ECO:0008006" key="4">
    <source>
        <dbReference type="Google" id="ProtNLM"/>
    </source>
</evidence>
<comment type="caution">
    <text evidence="2">The sequence shown here is derived from an EMBL/GenBank/DDBJ whole genome shotgun (WGS) entry which is preliminary data.</text>
</comment>
<evidence type="ECO:0000256" key="1">
    <source>
        <dbReference type="ARBA" id="ARBA00001962"/>
    </source>
</evidence>
<dbReference type="AlphaFoldDB" id="A0A9W7CF36"/>
<gene>
    <name evidence="2" type="ORF">TrRE_jg4547</name>
</gene>
<dbReference type="InterPro" id="IPR008775">
    <property type="entry name" value="Phytyl_CoA_dOase-like"/>
</dbReference>
<dbReference type="EMBL" id="BRXZ01000095">
    <property type="protein sequence ID" value="GMI04956.1"/>
    <property type="molecule type" value="Genomic_DNA"/>
</dbReference>
<accession>A0A9W7CF36</accession>
<name>A0A9W7CF36_9STRA</name>
<dbReference type="OrthoDB" id="445007at2759"/>
<comment type="cofactor">
    <cofactor evidence="1">
        <name>Fe cation</name>
        <dbReference type="ChEBI" id="CHEBI:24875"/>
    </cofactor>
</comment>
<sequence length="266" mass="29815">MSGVEGQLKAFRQKVAVINGVPGVDLLDDNSTFCRKFNTVKKCKAVLGDSLPFLQYFNVWQEDEVVRGLSTSPELAELAGSLMGVKRVRLYQDSLFLKRVGDGCTNYHSDLRMAPFDTNDMITFWIPLIDIPLQGSALVFVSGSHNDLALNFWRSRKQVAKMDLSNRYKDRENHHMPLSVGDITAHSGWVLHSADGNPGPKDRLALAVSYVSADAVIRKGWDKFEAGHEEDFASYGSWVKDVKVGKIIKDNHPRVPVISFPSERYQ</sequence>
<dbReference type="Proteomes" id="UP001165082">
    <property type="component" value="Unassembled WGS sequence"/>
</dbReference>
<dbReference type="Pfam" id="PF05721">
    <property type="entry name" value="PhyH"/>
    <property type="match status" value="1"/>
</dbReference>
<dbReference type="Gene3D" id="2.60.120.620">
    <property type="entry name" value="q2cbj1_9rhob like domain"/>
    <property type="match status" value="1"/>
</dbReference>
<keyword evidence="3" id="KW-1185">Reference proteome</keyword>
<dbReference type="PANTHER" id="PTHR20883:SF49">
    <property type="entry name" value="PHYTANOYL-COA DIOXYGENASE"/>
    <property type="match status" value="1"/>
</dbReference>